<sequence length="299" mass="34909">MAQNPTDRPTIKMRLQTRMSYLWNEHEDGKPNCELLSLAIDGTLNKEFSFSAFQHFNRFNRVTDDNPLAATDWFYLRWRHRDFELSAGKQMVEYGGEEYDAAPIDIYGAGVYWNNFTSFTYSANAAYWLGKNKITLQVAQMPIADQKDDMAVSVSWRGKLGHYLPKHSVNVFGQGAGKPQLSSFVLGNIFEWDRARLYLDVINRWNDAKVKWFRDFSLVACATVKASEWMNVRVKYNYDYNKDLIDNLCPAGTHQSMYLTALEFFPLQTDKNVRLHLTYRYQNYSYLSAGITWRMHLLK</sequence>
<dbReference type="AlphaFoldDB" id="J9FXI0"/>
<gene>
    <name evidence="1" type="ORF">EVA_12626</name>
</gene>
<accession>J9FXI0</accession>
<organism evidence="1">
    <name type="scientific">gut metagenome</name>
    <dbReference type="NCBI Taxonomy" id="749906"/>
    <lineage>
        <taxon>unclassified sequences</taxon>
        <taxon>metagenomes</taxon>
        <taxon>organismal metagenomes</taxon>
    </lineage>
</organism>
<reference evidence="1" key="1">
    <citation type="journal article" date="2012" name="PLoS ONE">
        <title>Gene sets for utilization of primary and secondary nutrition supplies in the distal gut of endangered iberian lynx.</title>
        <authorList>
            <person name="Alcaide M."/>
            <person name="Messina E."/>
            <person name="Richter M."/>
            <person name="Bargiela R."/>
            <person name="Peplies J."/>
            <person name="Huws S.A."/>
            <person name="Newbold C.J."/>
            <person name="Golyshin P.N."/>
            <person name="Simon M.A."/>
            <person name="Lopez G."/>
            <person name="Yakimov M.M."/>
            <person name="Ferrer M."/>
        </authorList>
    </citation>
    <scope>NUCLEOTIDE SEQUENCE</scope>
</reference>
<name>J9FXI0_9ZZZZ</name>
<evidence type="ECO:0000313" key="1">
    <source>
        <dbReference type="EMBL" id="EJW99268.1"/>
    </source>
</evidence>
<dbReference type="SUPFAM" id="SSF56935">
    <property type="entry name" value="Porins"/>
    <property type="match status" value="1"/>
</dbReference>
<proteinExistence type="predicted"/>
<protein>
    <recommendedName>
        <fullName evidence="2">Phosphate-selective porin O and P</fullName>
    </recommendedName>
</protein>
<dbReference type="EMBL" id="AMCI01003886">
    <property type="protein sequence ID" value="EJW99268.1"/>
    <property type="molecule type" value="Genomic_DNA"/>
</dbReference>
<evidence type="ECO:0008006" key="2">
    <source>
        <dbReference type="Google" id="ProtNLM"/>
    </source>
</evidence>
<comment type="caution">
    <text evidence="1">The sequence shown here is derived from an EMBL/GenBank/DDBJ whole genome shotgun (WGS) entry which is preliminary data.</text>
</comment>